<feature type="binding site" evidence="7">
    <location>
        <position position="27"/>
    </location>
    <ligand>
        <name>5-amino-6-(D-ribitylamino)uracil</name>
        <dbReference type="ChEBI" id="CHEBI:15934"/>
    </ligand>
</feature>
<name>A0A179S8H5_9HYPH</name>
<dbReference type="STRING" id="427683.A5481_14835"/>
<dbReference type="GO" id="GO:0009231">
    <property type="term" value="P:riboflavin biosynthetic process"/>
    <property type="evidence" value="ECO:0007669"/>
    <property type="project" value="UniProtKB-UniRule"/>
</dbReference>
<feature type="region of interest" description="Disordered" evidence="8">
    <location>
        <begin position="161"/>
        <end position="180"/>
    </location>
</feature>
<comment type="catalytic activity">
    <reaction evidence="6 7">
        <text>(2S)-2-hydroxy-3-oxobutyl phosphate + 5-amino-6-(D-ribitylamino)uracil = 6,7-dimethyl-8-(1-D-ribityl)lumazine + phosphate + 2 H2O + H(+)</text>
        <dbReference type="Rhea" id="RHEA:26152"/>
        <dbReference type="ChEBI" id="CHEBI:15377"/>
        <dbReference type="ChEBI" id="CHEBI:15378"/>
        <dbReference type="ChEBI" id="CHEBI:15934"/>
        <dbReference type="ChEBI" id="CHEBI:43474"/>
        <dbReference type="ChEBI" id="CHEBI:58201"/>
        <dbReference type="ChEBI" id="CHEBI:58830"/>
        <dbReference type="EC" id="2.5.1.78"/>
    </reaction>
</comment>
<dbReference type="InterPro" id="IPR034964">
    <property type="entry name" value="LS"/>
</dbReference>
<evidence type="ECO:0000256" key="3">
    <source>
        <dbReference type="ARBA" id="ARBA00012664"/>
    </source>
</evidence>
<evidence type="ECO:0000256" key="1">
    <source>
        <dbReference type="ARBA" id="ARBA00004917"/>
    </source>
</evidence>
<accession>A0A179S8H5</accession>
<evidence type="ECO:0000313" key="10">
    <source>
        <dbReference type="Proteomes" id="UP000078316"/>
    </source>
</evidence>
<dbReference type="EMBL" id="LWHQ01000027">
    <property type="protein sequence ID" value="OAS24043.1"/>
    <property type="molecule type" value="Genomic_DNA"/>
</dbReference>
<keyword evidence="4 7" id="KW-0686">Riboflavin biosynthesis</keyword>
<keyword evidence="5 7" id="KW-0808">Transferase</keyword>
<feature type="active site" description="Proton donor" evidence="7">
    <location>
        <position position="95"/>
    </location>
</feature>
<comment type="pathway">
    <text evidence="1 7">Cofactor biosynthesis; riboflavin biosynthesis; riboflavin from 2-hydroxy-3-oxobutyl phosphate and 5-amino-6-(D-ribitylamino)uracil: step 1/2.</text>
</comment>
<dbReference type="UniPathway" id="UPA00275">
    <property type="reaction ID" value="UER00404"/>
</dbReference>
<feature type="binding site" evidence="7">
    <location>
        <begin position="92"/>
        <end position="93"/>
    </location>
    <ligand>
        <name>(2S)-2-hydroxy-3-oxobutyl phosphate</name>
        <dbReference type="ChEBI" id="CHEBI:58830"/>
    </ligand>
</feature>
<dbReference type="NCBIfam" id="TIGR00114">
    <property type="entry name" value="lumazine-synth"/>
    <property type="match status" value="1"/>
</dbReference>
<dbReference type="Proteomes" id="UP000078316">
    <property type="component" value="Unassembled WGS sequence"/>
</dbReference>
<dbReference type="GO" id="GO:0000906">
    <property type="term" value="F:6,7-dimethyl-8-ribityllumazine synthase activity"/>
    <property type="evidence" value="ECO:0007669"/>
    <property type="project" value="UniProtKB-UniRule"/>
</dbReference>
<evidence type="ECO:0000256" key="5">
    <source>
        <dbReference type="ARBA" id="ARBA00022679"/>
    </source>
</evidence>
<evidence type="ECO:0000313" key="9">
    <source>
        <dbReference type="EMBL" id="OAS24043.1"/>
    </source>
</evidence>
<feature type="binding site" evidence="7">
    <location>
        <begin position="58"/>
        <end position="60"/>
    </location>
    <ligand>
        <name>5-amino-6-(D-ribitylamino)uracil</name>
        <dbReference type="ChEBI" id="CHEBI:15934"/>
    </ligand>
</feature>
<feature type="binding site" evidence="7">
    <location>
        <position position="134"/>
    </location>
    <ligand>
        <name>(2S)-2-hydroxy-3-oxobutyl phosphate</name>
        <dbReference type="ChEBI" id="CHEBI:58830"/>
    </ligand>
</feature>
<dbReference type="EC" id="2.5.1.78" evidence="3 7"/>
<dbReference type="RefSeq" id="WP_048432730.1">
    <property type="nucleotide sequence ID" value="NZ_LWHQ01000027.1"/>
</dbReference>
<sequence>MVTPRRDSGADRPRLTGARVLVVEARYYEDIADELLAGARAAIEAAEAEAVVVTVPGALEIPQTVAILLEAAARARKPYDAVVALGCVIRGETGHYDIVAGESARALMDLSVGLRLPLGNGILTVETEAQAQARARVAEMNKGGGAAEAALAVLALRRAEEAGRQDRTIGFTPRRNSETE</sequence>
<dbReference type="InterPro" id="IPR002180">
    <property type="entry name" value="LS/RS"/>
</dbReference>
<dbReference type="PANTHER" id="PTHR21058">
    <property type="entry name" value="6,7-DIMETHYL-8-RIBITYLLUMAZINE SYNTHASE DMRL SYNTHASE LUMAZINE SYNTHASE"/>
    <property type="match status" value="1"/>
</dbReference>
<proteinExistence type="inferred from homology"/>
<dbReference type="Pfam" id="PF00885">
    <property type="entry name" value="DMRL_synthase"/>
    <property type="match status" value="1"/>
</dbReference>
<gene>
    <name evidence="7" type="primary">ribH</name>
    <name evidence="9" type="ORF">A5481_14835</name>
</gene>
<dbReference type="SUPFAM" id="SSF52121">
    <property type="entry name" value="Lumazine synthase"/>
    <property type="match status" value="1"/>
</dbReference>
<dbReference type="AlphaFoldDB" id="A0A179S8H5"/>
<protein>
    <recommendedName>
        <fullName evidence="3 7">6,7-dimethyl-8-ribityllumazine synthase</fullName>
        <shortName evidence="7">DMRL synthase</shortName>
        <shortName evidence="7">LS</shortName>
        <shortName evidence="7">Lumazine synthase</shortName>
        <ecNumber evidence="3 7">2.5.1.78</ecNumber>
    </recommendedName>
</protein>
<dbReference type="InterPro" id="IPR036467">
    <property type="entry name" value="LS/RS_sf"/>
</dbReference>
<dbReference type="GO" id="GO:0009349">
    <property type="term" value="C:riboflavin synthase complex"/>
    <property type="evidence" value="ECO:0007669"/>
    <property type="project" value="UniProtKB-UniRule"/>
</dbReference>
<dbReference type="OrthoDB" id="9809709at2"/>
<dbReference type="Gene3D" id="3.40.50.960">
    <property type="entry name" value="Lumazine/riboflavin synthase"/>
    <property type="match status" value="1"/>
</dbReference>
<reference evidence="9 10" key="1">
    <citation type="submission" date="2016-04" db="EMBL/GenBank/DDBJ databases">
        <authorList>
            <person name="Evans L.H."/>
            <person name="Alamgir A."/>
            <person name="Owens N."/>
            <person name="Weber N.D."/>
            <person name="Virtaneva K."/>
            <person name="Barbian K."/>
            <person name="Babar A."/>
            <person name="Rosenke K."/>
        </authorList>
    </citation>
    <scope>NUCLEOTIDE SEQUENCE [LARGE SCALE GENOMIC DNA]</scope>
    <source>
        <strain evidence="9 10">PMB02</strain>
    </source>
</reference>
<comment type="caution">
    <text evidence="9">The sequence shown here is derived from an EMBL/GenBank/DDBJ whole genome shotgun (WGS) entry which is preliminary data.</text>
</comment>
<feature type="binding site" evidence="7">
    <location>
        <begin position="87"/>
        <end position="89"/>
    </location>
    <ligand>
        <name>5-amino-6-(D-ribitylamino)uracil</name>
        <dbReference type="ChEBI" id="CHEBI:15934"/>
    </ligand>
</feature>
<feature type="binding site" evidence="7">
    <location>
        <position position="120"/>
    </location>
    <ligand>
        <name>5-amino-6-(D-ribitylamino)uracil</name>
        <dbReference type="ChEBI" id="CHEBI:15934"/>
    </ligand>
</feature>
<dbReference type="PANTHER" id="PTHR21058:SF0">
    <property type="entry name" value="6,7-DIMETHYL-8-RIBITYLLUMAZINE SYNTHASE"/>
    <property type="match status" value="1"/>
</dbReference>
<dbReference type="GO" id="GO:0005829">
    <property type="term" value="C:cytosol"/>
    <property type="evidence" value="ECO:0007669"/>
    <property type="project" value="TreeGrafter"/>
</dbReference>
<evidence type="ECO:0000256" key="4">
    <source>
        <dbReference type="ARBA" id="ARBA00022619"/>
    </source>
</evidence>
<dbReference type="HAMAP" id="MF_00178">
    <property type="entry name" value="Lumazine_synth"/>
    <property type="match status" value="1"/>
</dbReference>
<evidence type="ECO:0000256" key="2">
    <source>
        <dbReference type="ARBA" id="ARBA00007424"/>
    </source>
</evidence>
<evidence type="ECO:0000256" key="8">
    <source>
        <dbReference type="SAM" id="MobiDB-lite"/>
    </source>
</evidence>
<evidence type="ECO:0000256" key="7">
    <source>
        <dbReference type="HAMAP-Rule" id="MF_00178"/>
    </source>
</evidence>
<evidence type="ECO:0000256" key="6">
    <source>
        <dbReference type="ARBA" id="ARBA00048785"/>
    </source>
</evidence>
<comment type="similarity">
    <text evidence="2 7">Belongs to the DMRL synthase family.</text>
</comment>
<comment type="function">
    <text evidence="7">Catalyzes the formation of 6,7-dimethyl-8-ribityllumazine by condensation of 5-amino-6-(D-ribitylamino)uracil with 3,4-dihydroxy-2-butanone 4-phosphate. This is the penultimate step in the biosynthesis of riboflavin.</text>
</comment>
<organism evidence="9 10">
    <name type="scientific">Methylobacterium platani</name>
    <dbReference type="NCBI Taxonomy" id="427683"/>
    <lineage>
        <taxon>Bacteria</taxon>
        <taxon>Pseudomonadati</taxon>
        <taxon>Pseudomonadota</taxon>
        <taxon>Alphaproteobacteria</taxon>
        <taxon>Hyphomicrobiales</taxon>
        <taxon>Methylobacteriaceae</taxon>
        <taxon>Methylobacterium</taxon>
    </lineage>
</organism>